<evidence type="ECO:0000313" key="4">
    <source>
        <dbReference type="Proteomes" id="UP001164746"/>
    </source>
</evidence>
<feature type="region of interest" description="Disordered" evidence="1">
    <location>
        <begin position="77"/>
        <end position="109"/>
    </location>
</feature>
<feature type="compositionally biased region" description="Acidic residues" evidence="1">
    <location>
        <begin position="223"/>
        <end position="234"/>
    </location>
</feature>
<feature type="compositionally biased region" description="Basic and acidic residues" evidence="1">
    <location>
        <begin position="96"/>
        <end position="109"/>
    </location>
</feature>
<evidence type="ECO:0000259" key="2">
    <source>
        <dbReference type="Pfam" id="PF15057"/>
    </source>
</evidence>
<evidence type="ECO:0000256" key="1">
    <source>
        <dbReference type="SAM" id="MobiDB-lite"/>
    </source>
</evidence>
<name>A0ABY7DTF4_MYAAR</name>
<feature type="compositionally biased region" description="Pro residues" evidence="1">
    <location>
        <begin position="206"/>
        <end position="216"/>
    </location>
</feature>
<feature type="region of interest" description="Disordered" evidence="1">
    <location>
        <begin position="172"/>
        <end position="238"/>
    </location>
</feature>
<dbReference type="InterPro" id="IPR032770">
    <property type="entry name" value="DUF4537"/>
</dbReference>
<protein>
    <recommendedName>
        <fullName evidence="2">DUF4537 domain-containing protein</fullName>
    </recommendedName>
</protein>
<feature type="domain" description="DUF4537" evidence="2">
    <location>
        <begin position="260"/>
        <end position="315"/>
    </location>
</feature>
<sequence length="449" mass="52363">VWDYVLTRMRVLGPSGMYIQYMPGRVCYVPRLPPLEHRFYAVRIYNGKIVDKKRKLLVKISKSRYLELLDFLQSVPEKKKASPPPSPKESTDESDDPKVKPDKPRCKQGDLTKIEKAIQTVSTTIEETGTKIENKMQIIGAQMDSKTCQTNVENINTTITLVGKDIKEAVEETSRKISEGTRTTADKIDELKKHMKKKKTTKDSPIPSPTPSPTPVPQRKSEGEEEEEGKEEEEDLRKGQEVLARWSDDGWYYFGLIENDHVIAPHPDYYWSYAPGRVIQVFKKRVNVVFFDDRHERIKIKDVYKISQEQYHDDVITIQECEEELKEADAVMLDKTTGKYIPVTVRAPTGQQWFKIFDPNTRQRGNLIFPNDLLPASDHLHWKYTLAPVKGRKDIYMPARIRRTKPLYFIVQFCDKQRPTDWVAKSECFYLNKAYYDFAVKFYQHKIKQ</sequence>
<dbReference type="Pfam" id="PF15057">
    <property type="entry name" value="DUF4537"/>
    <property type="match status" value="1"/>
</dbReference>
<reference evidence="3" key="1">
    <citation type="submission" date="2022-11" db="EMBL/GenBank/DDBJ databases">
        <title>Centuries of genome instability and evolution in soft-shell clam transmissible cancer (bioRxiv).</title>
        <authorList>
            <person name="Hart S.F.M."/>
            <person name="Yonemitsu M.A."/>
            <person name="Giersch R.M."/>
            <person name="Beal B.F."/>
            <person name="Arriagada G."/>
            <person name="Davis B.W."/>
            <person name="Ostrander E.A."/>
            <person name="Goff S.P."/>
            <person name="Metzger M.J."/>
        </authorList>
    </citation>
    <scope>NUCLEOTIDE SEQUENCE</scope>
    <source>
        <strain evidence="3">MELC-2E11</strain>
        <tissue evidence="3">Siphon/mantle</tissue>
    </source>
</reference>
<proteinExistence type="predicted"/>
<feature type="compositionally biased region" description="Basic and acidic residues" evidence="1">
    <location>
        <begin position="172"/>
        <end position="192"/>
    </location>
</feature>
<keyword evidence="4" id="KW-1185">Reference proteome</keyword>
<dbReference type="Gene3D" id="2.30.30.140">
    <property type="match status" value="1"/>
</dbReference>
<feature type="non-terminal residue" evidence="3">
    <location>
        <position position="449"/>
    </location>
</feature>
<accession>A0ABY7DTF4</accession>
<dbReference type="PANTHER" id="PTHR46785">
    <property type="entry name" value="VON WILLEBRAND FACTOR A DOMAIN-CONTAINING PROTEIN 3B"/>
    <property type="match status" value="1"/>
</dbReference>
<dbReference type="PANTHER" id="PTHR46785:SF1">
    <property type="entry name" value="VON WILLEBRAND FACTOR A DOMAIN-CONTAINING PROTEIN 3B"/>
    <property type="match status" value="1"/>
</dbReference>
<evidence type="ECO:0000313" key="3">
    <source>
        <dbReference type="EMBL" id="WAQ99962.1"/>
    </source>
</evidence>
<dbReference type="Proteomes" id="UP001164746">
    <property type="component" value="Chromosome 3"/>
</dbReference>
<feature type="non-terminal residue" evidence="3">
    <location>
        <position position="1"/>
    </location>
</feature>
<gene>
    <name evidence="3" type="ORF">MAR_024335</name>
</gene>
<dbReference type="EMBL" id="CP111014">
    <property type="protein sequence ID" value="WAQ99962.1"/>
    <property type="molecule type" value="Genomic_DNA"/>
</dbReference>
<organism evidence="3 4">
    <name type="scientific">Mya arenaria</name>
    <name type="common">Soft-shell clam</name>
    <dbReference type="NCBI Taxonomy" id="6604"/>
    <lineage>
        <taxon>Eukaryota</taxon>
        <taxon>Metazoa</taxon>
        <taxon>Spiralia</taxon>
        <taxon>Lophotrochozoa</taxon>
        <taxon>Mollusca</taxon>
        <taxon>Bivalvia</taxon>
        <taxon>Autobranchia</taxon>
        <taxon>Heteroconchia</taxon>
        <taxon>Euheterodonta</taxon>
        <taxon>Imparidentia</taxon>
        <taxon>Neoheterodontei</taxon>
        <taxon>Myida</taxon>
        <taxon>Myoidea</taxon>
        <taxon>Myidae</taxon>
        <taxon>Mya</taxon>
    </lineage>
</organism>